<proteinExistence type="predicted"/>
<dbReference type="Proteomes" id="UP000499080">
    <property type="component" value="Unassembled WGS sequence"/>
</dbReference>
<feature type="compositionally biased region" description="Polar residues" evidence="1">
    <location>
        <begin position="80"/>
        <end position="96"/>
    </location>
</feature>
<evidence type="ECO:0000313" key="3">
    <source>
        <dbReference type="Proteomes" id="UP000499080"/>
    </source>
</evidence>
<gene>
    <name evidence="2" type="ORF">AVEN_123731_1</name>
</gene>
<dbReference type="EMBL" id="BGPR01000087">
    <property type="protein sequence ID" value="GBL92537.1"/>
    <property type="molecule type" value="Genomic_DNA"/>
</dbReference>
<feature type="region of interest" description="Disordered" evidence="1">
    <location>
        <begin position="1"/>
        <end position="20"/>
    </location>
</feature>
<organism evidence="2 3">
    <name type="scientific">Araneus ventricosus</name>
    <name type="common">Orbweaver spider</name>
    <name type="synonym">Epeira ventricosa</name>
    <dbReference type="NCBI Taxonomy" id="182803"/>
    <lineage>
        <taxon>Eukaryota</taxon>
        <taxon>Metazoa</taxon>
        <taxon>Ecdysozoa</taxon>
        <taxon>Arthropoda</taxon>
        <taxon>Chelicerata</taxon>
        <taxon>Arachnida</taxon>
        <taxon>Araneae</taxon>
        <taxon>Araneomorphae</taxon>
        <taxon>Entelegynae</taxon>
        <taxon>Araneoidea</taxon>
        <taxon>Araneidae</taxon>
        <taxon>Araneus</taxon>
    </lineage>
</organism>
<protein>
    <submittedName>
        <fullName evidence="2">Uncharacterized protein</fullName>
    </submittedName>
</protein>
<dbReference type="AlphaFoldDB" id="A0A4Y2BLF3"/>
<accession>A0A4Y2BLF3</accession>
<evidence type="ECO:0000256" key="1">
    <source>
        <dbReference type="SAM" id="MobiDB-lite"/>
    </source>
</evidence>
<name>A0A4Y2BLF3_ARAVE</name>
<sequence>MLSSLHAGQTRAIGPTRPVENSVTDPNIFSIVFFVRPGSSPPKFSLSAQATPIAFSPRPLKLINHWLKRTARSGHLIAESSRSIQETPKGSNTLLDSRNFEGKSKKPVRKGRLAETNPKIW</sequence>
<keyword evidence="3" id="KW-1185">Reference proteome</keyword>
<reference evidence="2 3" key="1">
    <citation type="journal article" date="2019" name="Sci. Rep.">
        <title>Orb-weaving spider Araneus ventricosus genome elucidates the spidroin gene catalogue.</title>
        <authorList>
            <person name="Kono N."/>
            <person name="Nakamura H."/>
            <person name="Ohtoshi R."/>
            <person name="Moran D.A.P."/>
            <person name="Shinohara A."/>
            <person name="Yoshida Y."/>
            <person name="Fujiwara M."/>
            <person name="Mori M."/>
            <person name="Tomita M."/>
            <person name="Arakawa K."/>
        </authorList>
    </citation>
    <scope>NUCLEOTIDE SEQUENCE [LARGE SCALE GENOMIC DNA]</scope>
</reference>
<comment type="caution">
    <text evidence="2">The sequence shown here is derived from an EMBL/GenBank/DDBJ whole genome shotgun (WGS) entry which is preliminary data.</text>
</comment>
<feature type="region of interest" description="Disordered" evidence="1">
    <location>
        <begin position="80"/>
        <end position="121"/>
    </location>
</feature>
<evidence type="ECO:0000313" key="2">
    <source>
        <dbReference type="EMBL" id="GBL92537.1"/>
    </source>
</evidence>